<dbReference type="InterPro" id="IPR000866">
    <property type="entry name" value="AhpC/TSA"/>
</dbReference>
<feature type="signal peptide" evidence="1">
    <location>
        <begin position="1"/>
        <end position="18"/>
    </location>
</feature>
<feature type="domain" description="Thioredoxin" evidence="2">
    <location>
        <begin position="16"/>
        <end position="160"/>
    </location>
</feature>
<dbReference type="CDD" id="cd02966">
    <property type="entry name" value="TlpA_like_family"/>
    <property type="match status" value="1"/>
</dbReference>
<dbReference type="Gene3D" id="3.40.30.10">
    <property type="entry name" value="Glutaredoxin"/>
    <property type="match status" value="1"/>
</dbReference>
<accession>A0ABT8DI11</accession>
<keyword evidence="4" id="KW-1185">Reference proteome</keyword>
<sequence length="162" mass="18035">MKRIIPFLLALVTFSAVAQNDLPKVDMTTLDGAPINSNDLSTDDNVIVISLWATWCVPCIKELDAISEIYPDWQAETNVKLYAISIDDSRGVQRVKPMVNGKGWDYTVLLDTNNDFKRAVGAATVPLTLLVKNNQIVYRHSGYSPGAELELYEKIKEFSVAN</sequence>
<dbReference type="InterPro" id="IPR050553">
    <property type="entry name" value="Thioredoxin_ResA/DsbE_sf"/>
</dbReference>
<dbReference type="PANTHER" id="PTHR42852:SF17">
    <property type="entry name" value="THIOREDOXIN-LIKE PROTEIN HI_1115"/>
    <property type="match status" value="1"/>
</dbReference>
<evidence type="ECO:0000256" key="1">
    <source>
        <dbReference type="SAM" id="SignalP"/>
    </source>
</evidence>
<dbReference type="InterPro" id="IPR036249">
    <property type="entry name" value="Thioredoxin-like_sf"/>
</dbReference>
<keyword evidence="1" id="KW-0732">Signal</keyword>
<dbReference type="SUPFAM" id="SSF52833">
    <property type="entry name" value="Thioredoxin-like"/>
    <property type="match status" value="1"/>
</dbReference>
<reference evidence="3 4" key="1">
    <citation type="submission" date="2023-06" db="EMBL/GenBank/DDBJ databases">
        <authorList>
            <person name="Ye Y.-Q."/>
            <person name="Du Z.-J."/>
        </authorList>
    </citation>
    <scope>NUCLEOTIDE SEQUENCE [LARGE SCALE GENOMIC DNA]</scope>
    <source>
        <strain evidence="3 4">SDUM287046</strain>
    </source>
</reference>
<dbReference type="EMBL" id="JAUGQQ010000005">
    <property type="protein sequence ID" value="MDN3724542.1"/>
    <property type="molecule type" value="Genomic_DNA"/>
</dbReference>
<dbReference type="Pfam" id="PF00578">
    <property type="entry name" value="AhpC-TSA"/>
    <property type="match status" value="1"/>
</dbReference>
<gene>
    <name evidence="3" type="ORF">QRD02_09115</name>
</gene>
<dbReference type="PROSITE" id="PS51352">
    <property type="entry name" value="THIOREDOXIN_2"/>
    <property type="match status" value="1"/>
</dbReference>
<dbReference type="Proteomes" id="UP001244787">
    <property type="component" value="Unassembled WGS sequence"/>
</dbReference>
<dbReference type="InterPro" id="IPR013766">
    <property type="entry name" value="Thioredoxin_domain"/>
</dbReference>
<evidence type="ECO:0000313" key="3">
    <source>
        <dbReference type="EMBL" id="MDN3724542.1"/>
    </source>
</evidence>
<dbReference type="RefSeq" id="WP_290254633.1">
    <property type="nucleotide sequence ID" value="NZ_JAUGQQ010000005.1"/>
</dbReference>
<evidence type="ECO:0000259" key="2">
    <source>
        <dbReference type="PROSITE" id="PS51352"/>
    </source>
</evidence>
<feature type="chain" id="PRO_5047413618" evidence="1">
    <location>
        <begin position="19"/>
        <end position="162"/>
    </location>
</feature>
<evidence type="ECO:0000313" key="4">
    <source>
        <dbReference type="Proteomes" id="UP001244787"/>
    </source>
</evidence>
<protein>
    <submittedName>
        <fullName evidence="3">TlpA disulfide reductase family protein</fullName>
    </submittedName>
</protein>
<name>A0ABT8DI11_9FLAO</name>
<dbReference type="PANTHER" id="PTHR42852">
    <property type="entry name" value="THIOL:DISULFIDE INTERCHANGE PROTEIN DSBE"/>
    <property type="match status" value="1"/>
</dbReference>
<proteinExistence type="predicted"/>
<organism evidence="3 4">
    <name type="scientific">Aequorivita aurantiaca</name>
    <dbReference type="NCBI Taxonomy" id="3053356"/>
    <lineage>
        <taxon>Bacteria</taxon>
        <taxon>Pseudomonadati</taxon>
        <taxon>Bacteroidota</taxon>
        <taxon>Flavobacteriia</taxon>
        <taxon>Flavobacteriales</taxon>
        <taxon>Flavobacteriaceae</taxon>
        <taxon>Aequorivita</taxon>
    </lineage>
</organism>
<comment type="caution">
    <text evidence="3">The sequence shown here is derived from an EMBL/GenBank/DDBJ whole genome shotgun (WGS) entry which is preliminary data.</text>
</comment>